<keyword evidence="11" id="KW-1185">Reference proteome</keyword>
<dbReference type="GO" id="GO:0000053">
    <property type="term" value="P:argininosuccinate metabolic process"/>
    <property type="evidence" value="ECO:0007669"/>
    <property type="project" value="TreeGrafter"/>
</dbReference>
<dbReference type="UniPathway" id="UPA00068">
    <property type="reaction ID" value="UER00113"/>
</dbReference>
<evidence type="ECO:0000259" key="8">
    <source>
        <dbReference type="Pfam" id="PF00764"/>
    </source>
</evidence>
<dbReference type="PROSITE" id="PS00564">
    <property type="entry name" value="ARGININOSUCCIN_SYN_1"/>
    <property type="match status" value="1"/>
</dbReference>
<dbReference type="AlphaFoldDB" id="A0A2P8DAK3"/>
<gene>
    <name evidence="10" type="ORF">B0I18_101405</name>
</gene>
<protein>
    <recommendedName>
        <fullName evidence="2">argininosuccinate synthase</fullName>
        <ecNumber evidence="2">6.3.4.5</ecNumber>
    </recommendedName>
</protein>
<evidence type="ECO:0000256" key="1">
    <source>
        <dbReference type="ARBA" id="ARBA00004967"/>
    </source>
</evidence>
<dbReference type="EC" id="6.3.4.5" evidence="2"/>
<dbReference type="CDD" id="cd01999">
    <property type="entry name" value="ASS"/>
    <property type="match status" value="1"/>
</dbReference>
<feature type="domain" description="Arginosuccinate synthase C-terminal" evidence="9">
    <location>
        <begin position="173"/>
        <end position="387"/>
    </location>
</feature>
<dbReference type="Proteomes" id="UP000240572">
    <property type="component" value="Unassembled WGS sequence"/>
</dbReference>
<evidence type="ECO:0000256" key="2">
    <source>
        <dbReference type="ARBA" id="ARBA00012286"/>
    </source>
</evidence>
<dbReference type="OrthoDB" id="9801641at2"/>
<keyword evidence="7" id="KW-0067">ATP-binding</keyword>
<keyword evidence="5" id="KW-0028">Amino-acid biosynthesis</keyword>
<evidence type="ECO:0000256" key="4">
    <source>
        <dbReference type="ARBA" id="ARBA00022598"/>
    </source>
</evidence>
<dbReference type="Gene3D" id="3.40.50.620">
    <property type="entry name" value="HUPs"/>
    <property type="match status" value="1"/>
</dbReference>
<accession>A0A2P8DAK3</accession>
<evidence type="ECO:0000256" key="7">
    <source>
        <dbReference type="ARBA" id="ARBA00022840"/>
    </source>
</evidence>
<sequence>MKKVVLAYSGGLDTTYCALYLSKIQNLEVHAVTVNTGGFDEAEIKQIEARAHTLGIASYRSIDVTEAYYDDCVKYLIFGNMLKNGTYPLSVSAERLVQAMTIARAALEIGADAIAHGSTGAGNDQVRFDGVFRTMAPDLEILTPIRDLQLSREAEISFLKEHGVDMNFEKAQYSINKGLWGTSVGGKETLTSGQYLPEAAWPTPITATGTRTIELRFEKGEPVALDGEHFAHPAQLIQALQALAQPYGIGRDIHVGDTIIGIKGRVGFEAAAPLILIKAHHLLEKHTLTKWQIYWKDQLSTWYANWLHEGQLLDPVMRHIEGFLDDAQQTVSGTVSIQLEPKLFTLLGIESPHDLMSNAFGSYGEMNKGWSGDDVKGFTKIFGNQTSIFHQVNKAVQHD</sequence>
<evidence type="ECO:0000259" key="9">
    <source>
        <dbReference type="Pfam" id="PF20979"/>
    </source>
</evidence>
<proteinExistence type="predicted"/>
<comment type="pathway">
    <text evidence="1">Amino-acid biosynthesis; L-arginine biosynthesis; L-arginine from L-ornithine and carbamoyl phosphate: step 2/3.</text>
</comment>
<dbReference type="GO" id="GO:0006526">
    <property type="term" value="P:L-arginine biosynthetic process"/>
    <property type="evidence" value="ECO:0007669"/>
    <property type="project" value="UniProtKB-UniPathway"/>
</dbReference>
<feature type="domain" description="Arginosuccinate synthase-like N-terminal" evidence="8">
    <location>
        <begin position="3"/>
        <end position="164"/>
    </location>
</feature>
<dbReference type="PANTHER" id="PTHR11587">
    <property type="entry name" value="ARGININOSUCCINATE SYNTHASE"/>
    <property type="match status" value="1"/>
</dbReference>
<keyword evidence="4" id="KW-0436">Ligase</keyword>
<dbReference type="EMBL" id="PYGD01000001">
    <property type="protein sequence ID" value="PSK94250.1"/>
    <property type="molecule type" value="Genomic_DNA"/>
</dbReference>
<dbReference type="Gene3D" id="3.90.1260.10">
    <property type="entry name" value="Argininosuccinate synthetase, chain A, domain 2"/>
    <property type="match status" value="1"/>
</dbReference>
<keyword evidence="6" id="KW-0547">Nucleotide-binding</keyword>
<dbReference type="GO" id="GO:0005524">
    <property type="term" value="F:ATP binding"/>
    <property type="evidence" value="ECO:0007669"/>
    <property type="project" value="UniProtKB-KW"/>
</dbReference>
<dbReference type="InterPro" id="IPR048267">
    <property type="entry name" value="Arginosuc_syn_N"/>
</dbReference>
<dbReference type="GO" id="GO:0000050">
    <property type="term" value="P:urea cycle"/>
    <property type="evidence" value="ECO:0007669"/>
    <property type="project" value="TreeGrafter"/>
</dbReference>
<dbReference type="GO" id="GO:0005737">
    <property type="term" value="C:cytoplasm"/>
    <property type="evidence" value="ECO:0007669"/>
    <property type="project" value="TreeGrafter"/>
</dbReference>
<dbReference type="Pfam" id="PF00764">
    <property type="entry name" value="Arginosuc_synth"/>
    <property type="match status" value="1"/>
</dbReference>
<evidence type="ECO:0000313" key="11">
    <source>
        <dbReference type="Proteomes" id="UP000240572"/>
    </source>
</evidence>
<evidence type="ECO:0000256" key="6">
    <source>
        <dbReference type="ARBA" id="ARBA00022741"/>
    </source>
</evidence>
<comment type="caution">
    <text evidence="10">The sequence shown here is derived from an EMBL/GenBank/DDBJ whole genome shotgun (WGS) entry which is preliminary data.</text>
</comment>
<dbReference type="InterPro" id="IPR018223">
    <property type="entry name" value="Arginosuc_synth_CS"/>
</dbReference>
<name>A0A2P8DAK3_9BACT</name>
<dbReference type="InterPro" id="IPR024074">
    <property type="entry name" value="AS_cat/multimer_dom_body"/>
</dbReference>
<evidence type="ECO:0000256" key="5">
    <source>
        <dbReference type="ARBA" id="ARBA00022605"/>
    </source>
</evidence>
<dbReference type="InterPro" id="IPR014729">
    <property type="entry name" value="Rossmann-like_a/b/a_fold"/>
</dbReference>
<dbReference type="SUPFAM" id="SSF69864">
    <property type="entry name" value="Argininosuccinate synthetase, C-terminal domain"/>
    <property type="match status" value="1"/>
</dbReference>
<reference evidence="10 11" key="1">
    <citation type="submission" date="2018-03" db="EMBL/GenBank/DDBJ databases">
        <title>Genomic Encyclopedia of Type Strains, Phase III (KMG-III): the genomes of soil and plant-associated and newly described type strains.</title>
        <authorList>
            <person name="Whitman W."/>
        </authorList>
    </citation>
    <scope>NUCLEOTIDE SEQUENCE [LARGE SCALE GENOMIC DNA]</scope>
    <source>
        <strain evidence="10 11">CGMCC 1.12700</strain>
    </source>
</reference>
<dbReference type="InterPro" id="IPR023434">
    <property type="entry name" value="Arginosuc_synth_type_1_subfam"/>
</dbReference>
<evidence type="ECO:0000256" key="3">
    <source>
        <dbReference type="ARBA" id="ARBA00022571"/>
    </source>
</evidence>
<dbReference type="PANTHER" id="PTHR11587:SF2">
    <property type="entry name" value="ARGININOSUCCINATE SYNTHASE"/>
    <property type="match status" value="1"/>
</dbReference>
<dbReference type="RefSeq" id="WP_106520969.1">
    <property type="nucleotide sequence ID" value="NZ_PYGD01000001.1"/>
</dbReference>
<organism evidence="10 11">
    <name type="scientific">Taibaiella chishuiensis</name>
    <dbReference type="NCBI Taxonomy" id="1434707"/>
    <lineage>
        <taxon>Bacteria</taxon>
        <taxon>Pseudomonadati</taxon>
        <taxon>Bacteroidota</taxon>
        <taxon>Chitinophagia</taxon>
        <taxon>Chitinophagales</taxon>
        <taxon>Chitinophagaceae</taxon>
        <taxon>Taibaiella</taxon>
    </lineage>
</organism>
<dbReference type="InterPro" id="IPR001518">
    <property type="entry name" value="Arginosuc_synth"/>
</dbReference>
<dbReference type="Pfam" id="PF20979">
    <property type="entry name" value="Arginosuc_syn_C"/>
    <property type="match status" value="1"/>
</dbReference>
<dbReference type="InterPro" id="IPR048268">
    <property type="entry name" value="Arginosuc_syn_C"/>
</dbReference>
<dbReference type="SUPFAM" id="SSF52402">
    <property type="entry name" value="Adenine nucleotide alpha hydrolases-like"/>
    <property type="match status" value="1"/>
</dbReference>
<dbReference type="GO" id="GO:0004055">
    <property type="term" value="F:argininosuccinate synthase activity"/>
    <property type="evidence" value="ECO:0007669"/>
    <property type="project" value="UniProtKB-EC"/>
</dbReference>
<keyword evidence="3" id="KW-0055">Arginine biosynthesis</keyword>
<evidence type="ECO:0000313" key="10">
    <source>
        <dbReference type="EMBL" id="PSK94250.1"/>
    </source>
</evidence>